<keyword evidence="3" id="KW-1185">Reference proteome</keyword>
<dbReference type="Proteomes" id="UP000472320">
    <property type="component" value="Unassembled WGS sequence"/>
</dbReference>
<organism evidence="2 3">
    <name type="scientific">Massilia eburnea</name>
    <dbReference type="NCBI Taxonomy" id="1776165"/>
    <lineage>
        <taxon>Bacteria</taxon>
        <taxon>Pseudomonadati</taxon>
        <taxon>Pseudomonadota</taxon>
        <taxon>Betaproteobacteria</taxon>
        <taxon>Burkholderiales</taxon>
        <taxon>Oxalobacteraceae</taxon>
        <taxon>Telluria group</taxon>
        <taxon>Massilia</taxon>
    </lineage>
</organism>
<evidence type="ECO:0000313" key="2">
    <source>
        <dbReference type="EMBL" id="MTW09211.1"/>
    </source>
</evidence>
<keyword evidence="1" id="KW-0732">Signal</keyword>
<feature type="chain" id="PRO_5027073236" evidence="1">
    <location>
        <begin position="19"/>
        <end position="339"/>
    </location>
</feature>
<reference evidence="2 3" key="1">
    <citation type="submission" date="2019-11" db="EMBL/GenBank/DDBJ databases">
        <title>Type strains purchased from KCTC, JCM and DSMZ.</title>
        <authorList>
            <person name="Lu H."/>
        </authorList>
    </citation>
    <scope>NUCLEOTIDE SEQUENCE [LARGE SCALE GENOMIC DNA]</scope>
    <source>
        <strain evidence="2 3">JCM 31587</strain>
    </source>
</reference>
<dbReference type="AlphaFoldDB" id="A0A6L6QAY9"/>
<dbReference type="RefSeq" id="WP_155452191.1">
    <property type="nucleotide sequence ID" value="NZ_WNKX01000001.1"/>
</dbReference>
<comment type="caution">
    <text evidence="2">The sequence shown here is derived from an EMBL/GenBank/DDBJ whole genome shotgun (WGS) entry which is preliminary data.</text>
</comment>
<dbReference type="EMBL" id="WNKX01000001">
    <property type="protein sequence ID" value="MTW09211.1"/>
    <property type="molecule type" value="Genomic_DNA"/>
</dbReference>
<feature type="signal peptide" evidence="1">
    <location>
        <begin position="1"/>
        <end position="18"/>
    </location>
</feature>
<dbReference type="OrthoDB" id="7550695at2"/>
<evidence type="ECO:0000313" key="3">
    <source>
        <dbReference type="Proteomes" id="UP000472320"/>
    </source>
</evidence>
<evidence type="ECO:0000256" key="1">
    <source>
        <dbReference type="SAM" id="SignalP"/>
    </source>
</evidence>
<gene>
    <name evidence="2" type="ORF">GM658_01225</name>
</gene>
<protein>
    <submittedName>
        <fullName evidence="2">Uncharacterized protein</fullName>
    </submittedName>
</protein>
<proteinExistence type="predicted"/>
<name>A0A6L6QAY9_9BURK</name>
<sequence length="339" mass="38078">MRKLLLALSLLLACLASAAESPIAPEQRRSVEQTFLTFPEWFLVHSPAEYARYVKQHPAHGFPFLGHVGQIWTSYAAVTEEQVRAKYPNNAGYHVMIGVIGSSTTVEYALRSLYENTLGRISWATASALTPEDEYGARVAQDYVDFIRKEPWYLYDFSAKLKGLWAETPLVGENMLRKLERRYALTTEYLIKATYGKLIKLATSAAYEPALMTTQVVADHEPYDLSDQPNVKLLRILDDGRAVLELPRYYDFRLAATKLGLQDVQLQDIAGNSSVILVTVLTRSHGTAAPPDSRVLFEQPILTEPGRKRVALVLPVAALSRYLVDAPRQGVEVEHVYDY</sequence>
<accession>A0A6L6QAY9</accession>